<dbReference type="Gene3D" id="3.30.590.20">
    <property type="match status" value="1"/>
</dbReference>
<dbReference type="PIRSF" id="PIRSF012666">
    <property type="entry name" value="UCP012666"/>
    <property type="match status" value="1"/>
</dbReference>
<dbReference type="InterPro" id="IPR050141">
    <property type="entry name" value="GCL_type2/YbdK_subfam"/>
</dbReference>
<protein>
    <recommendedName>
        <fullName evidence="3">Glutamate--cysteine ligase</fullName>
    </recommendedName>
</protein>
<accession>A0A9Q4KZL2</accession>
<evidence type="ECO:0000313" key="1">
    <source>
        <dbReference type="EMBL" id="MDF9747130.1"/>
    </source>
</evidence>
<dbReference type="Proteomes" id="UP001154061">
    <property type="component" value="Unassembled WGS sequence"/>
</dbReference>
<evidence type="ECO:0000313" key="2">
    <source>
        <dbReference type="Proteomes" id="UP001154061"/>
    </source>
</evidence>
<dbReference type="PANTHER" id="PTHR36510">
    <property type="entry name" value="GLUTAMATE--CYSTEINE LIGASE 2-RELATED"/>
    <property type="match status" value="1"/>
</dbReference>
<dbReference type="PANTHER" id="PTHR36510:SF3">
    <property type="entry name" value="CONSERVED PROTEIN"/>
    <property type="match status" value="1"/>
</dbReference>
<proteinExistence type="predicted"/>
<dbReference type="EMBL" id="JAMQOT010000005">
    <property type="protein sequence ID" value="MDF9747130.1"/>
    <property type="molecule type" value="Genomic_DNA"/>
</dbReference>
<dbReference type="InterPro" id="IPR016602">
    <property type="entry name" value="UCP012666"/>
</dbReference>
<keyword evidence="2" id="KW-1185">Reference proteome</keyword>
<dbReference type="AlphaFoldDB" id="A0A9Q4KZL2"/>
<reference evidence="1" key="1">
    <citation type="submission" date="2022-06" db="EMBL/GenBank/DDBJ databases">
        <title>Natrinema sp. a new haloarchaeum isolate from saline soil.</title>
        <authorList>
            <person name="Strakova D."/>
            <person name="Galisteo C."/>
            <person name="Sanchez-Porro C."/>
            <person name="Ventosa A."/>
        </authorList>
    </citation>
    <scope>NUCLEOTIDE SEQUENCE</scope>
    <source>
        <strain evidence="1">S1CR25-10</strain>
    </source>
</reference>
<dbReference type="Pfam" id="PF04107">
    <property type="entry name" value="GCS2"/>
    <property type="match status" value="1"/>
</dbReference>
<name>A0A9Q4KZL2_9EURY</name>
<evidence type="ECO:0008006" key="3">
    <source>
        <dbReference type="Google" id="ProtNLM"/>
    </source>
</evidence>
<organism evidence="1 2">
    <name type="scientific">Natrinema salsiterrestre</name>
    <dbReference type="NCBI Taxonomy" id="2950540"/>
    <lineage>
        <taxon>Archaea</taxon>
        <taxon>Methanobacteriati</taxon>
        <taxon>Methanobacteriota</taxon>
        <taxon>Stenosarchaea group</taxon>
        <taxon>Halobacteria</taxon>
        <taxon>Halobacteriales</taxon>
        <taxon>Natrialbaceae</taxon>
        <taxon>Natrinema</taxon>
    </lineage>
</organism>
<gene>
    <name evidence="1" type="ORF">NDI89_16205</name>
</gene>
<dbReference type="InterPro" id="IPR014746">
    <property type="entry name" value="Gln_synth/guanido_kin_cat_dom"/>
</dbReference>
<dbReference type="InterPro" id="IPR006336">
    <property type="entry name" value="GCS2"/>
</dbReference>
<comment type="caution">
    <text evidence="1">The sequence shown here is derived from an EMBL/GenBank/DDBJ whole genome shotgun (WGS) entry which is preliminary data.</text>
</comment>
<dbReference type="RefSeq" id="WP_277522915.1">
    <property type="nucleotide sequence ID" value="NZ_JAMQOT010000005.1"/>
</dbReference>
<dbReference type="SUPFAM" id="SSF55931">
    <property type="entry name" value="Glutamine synthetase/guanido kinase"/>
    <property type="match status" value="1"/>
</dbReference>
<dbReference type="GO" id="GO:0016879">
    <property type="term" value="F:ligase activity, forming carbon-nitrogen bonds"/>
    <property type="evidence" value="ECO:0007669"/>
    <property type="project" value="TreeGrafter"/>
</dbReference>
<sequence length="523" mass="58292">MPEEELAARVADVLGVDAVDFRERAEADAEVIKDAVEEGVFDNPQAIIGLEYEFYAVKADDCTLRRVPRRLLELIGFEKELGLHNAEMTTSPQPLNAHGLTAQESEVKARLRTALNVTDSERMRLVSDALWTIPPEGEEAGTYLTDSVERTATTPDGTDRLIRIATNMSDSARYHAMANTDQADSAGMRIEAPNVSLQGDTVMPESLITSIQPHYQVAHAPDLPDYFNYALRIAGPLLALGVNSPFFPADLYDDDASADEILRDAWMEHRISVFETVLNDPTTGEGKVRFPHDLETVDEAIDRITGDDTIVPMPVDGGERFDDQFPHFSRKHGTYWRWIRPVFGGPTRSAANARIEFRPIPAQPTVRDSVAFLAAFAGLMESLTRLEHPVVELDWQLARGNFYAAMVDGLEADMTWITNDGKETTDSLALYEDLLAHAEDGLTNRGLSEEDAAKYLYPLRRRVRQSVTPASWKCEQVRDALEDGAALEEAIATMQREYVSRQSETLLEGSFADWIGDWRAEGE</sequence>